<gene>
    <name evidence="2" type="ORF">JIR001_14420</name>
</gene>
<name>A0A8D5ZKN5_9BACL</name>
<keyword evidence="1" id="KW-1133">Transmembrane helix</keyword>
<keyword evidence="3" id="KW-1185">Reference proteome</keyword>
<dbReference type="AlphaFoldDB" id="A0A8D5ZKN5"/>
<dbReference type="RefSeq" id="WP_212774852.1">
    <property type="nucleotide sequence ID" value="NZ_AP024601.1"/>
</dbReference>
<keyword evidence="1" id="KW-0472">Membrane</keyword>
<sequence length="101" mass="11670">MKQEKINQLKWGIWSILSFMIVFFGILAWVLPNVIAKLDYGFDQGIPLWALTIFVNPVGVIFGVIGVIRNNRFSLLWTIVNAFLTISFIPMFYLITWLYGP</sequence>
<protein>
    <submittedName>
        <fullName evidence="2">Uncharacterized protein</fullName>
    </submittedName>
</protein>
<dbReference type="Proteomes" id="UP000677436">
    <property type="component" value="Chromosome"/>
</dbReference>
<accession>A0A8D5ZKN5</accession>
<dbReference type="EMBL" id="AP024601">
    <property type="protein sequence ID" value="BCU81659.1"/>
    <property type="molecule type" value="Genomic_DNA"/>
</dbReference>
<evidence type="ECO:0000313" key="3">
    <source>
        <dbReference type="Proteomes" id="UP000677436"/>
    </source>
</evidence>
<feature type="transmembrane region" description="Helical" evidence="1">
    <location>
        <begin position="46"/>
        <end position="68"/>
    </location>
</feature>
<evidence type="ECO:0000313" key="2">
    <source>
        <dbReference type="EMBL" id="BCU81659.1"/>
    </source>
</evidence>
<reference evidence="2" key="2">
    <citation type="journal article" date="2021" name="Microbiol. Resour. Announc.">
        <title>Complete Genome Sequence of Polycladomyces abyssicola JIR-001T, Isolated from Hemipelagic Sediment in Deep Seawater.</title>
        <authorList>
            <person name="Tsubouchi T."/>
            <person name="Kaneko Y."/>
        </authorList>
    </citation>
    <scope>NUCLEOTIDE SEQUENCE</scope>
    <source>
        <strain evidence="2">JIR-001</strain>
    </source>
</reference>
<organism evidence="2 3">
    <name type="scientific">Polycladomyces abyssicola</name>
    <dbReference type="NCBI Taxonomy" id="1125966"/>
    <lineage>
        <taxon>Bacteria</taxon>
        <taxon>Bacillati</taxon>
        <taxon>Bacillota</taxon>
        <taxon>Bacilli</taxon>
        <taxon>Bacillales</taxon>
        <taxon>Thermoactinomycetaceae</taxon>
        <taxon>Polycladomyces</taxon>
    </lineage>
</organism>
<proteinExistence type="predicted"/>
<feature type="transmembrane region" description="Helical" evidence="1">
    <location>
        <begin position="12"/>
        <end position="31"/>
    </location>
</feature>
<reference evidence="2" key="1">
    <citation type="journal article" date="2013" name="Int. J. Syst. Evol. Microbiol.">
        <title>Polycladomyces abyssicola gen. nov., sp. nov., a thermophilic filamentous bacterium isolated from hemipelagic sediment.</title>
        <authorList>
            <person name="Tsubouchi T."/>
            <person name="Shimane Y."/>
            <person name="Mori K."/>
            <person name="Usui K."/>
            <person name="Hiraki T."/>
            <person name="Tame A."/>
            <person name="Uematsu K."/>
            <person name="Maruyama T."/>
            <person name="Hatada Y."/>
        </authorList>
    </citation>
    <scope>NUCLEOTIDE SEQUENCE</scope>
    <source>
        <strain evidence="2">JIR-001</strain>
    </source>
</reference>
<keyword evidence="1" id="KW-0812">Transmembrane</keyword>
<feature type="transmembrane region" description="Helical" evidence="1">
    <location>
        <begin position="75"/>
        <end position="99"/>
    </location>
</feature>
<evidence type="ECO:0000256" key="1">
    <source>
        <dbReference type="SAM" id="Phobius"/>
    </source>
</evidence>
<dbReference type="KEGG" id="pabs:JIR001_14420"/>